<feature type="region of interest" description="Disordered" evidence="7">
    <location>
        <begin position="1"/>
        <end position="25"/>
    </location>
</feature>
<dbReference type="SMART" id="SM00322">
    <property type="entry name" value="KH"/>
    <property type="match status" value="1"/>
</dbReference>
<feature type="compositionally biased region" description="Pro residues" evidence="7">
    <location>
        <begin position="350"/>
        <end position="363"/>
    </location>
</feature>
<dbReference type="InterPro" id="IPR032570">
    <property type="entry name" value="SF1-HH"/>
</dbReference>
<evidence type="ECO:0000256" key="1">
    <source>
        <dbReference type="ARBA" id="ARBA00022723"/>
    </source>
</evidence>
<dbReference type="InterPro" id="IPR045071">
    <property type="entry name" value="BBP-like"/>
</dbReference>
<evidence type="ECO:0000256" key="2">
    <source>
        <dbReference type="ARBA" id="ARBA00022771"/>
    </source>
</evidence>
<dbReference type="GO" id="GO:0000398">
    <property type="term" value="P:mRNA splicing, via spliceosome"/>
    <property type="evidence" value="ECO:0007669"/>
    <property type="project" value="UniProtKB-UniRule"/>
</dbReference>
<dbReference type="GO" id="GO:0003729">
    <property type="term" value="F:mRNA binding"/>
    <property type="evidence" value="ECO:0007669"/>
    <property type="project" value="TreeGrafter"/>
</dbReference>
<dbReference type="PANTHER" id="PTHR11208">
    <property type="entry name" value="RNA-BINDING PROTEIN RELATED"/>
    <property type="match status" value="1"/>
</dbReference>
<comment type="similarity">
    <text evidence="6">Belongs to the BBP/SF1 family.</text>
</comment>
<evidence type="ECO:0000256" key="4">
    <source>
        <dbReference type="ARBA" id="ARBA00022884"/>
    </source>
</evidence>
<feature type="region of interest" description="Disordered" evidence="7">
    <location>
        <begin position="89"/>
        <end position="109"/>
    </location>
</feature>
<feature type="domain" description="K Homology" evidence="8">
    <location>
        <begin position="151"/>
        <end position="250"/>
    </location>
</feature>
<organism evidence="9 10">
    <name type="scientific">Pycnococcus provasolii</name>
    <dbReference type="NCBI Taxonomy" id="41880"/>
    <lineage>
        <taxon>Eukaryota</taxon>
        <taxon>Viridiplantae</taxon>
        <taxon>Chlorophyta</taxon>
        <taxon>Pseudoscourfieldiophyceae</taxon>
        <taxon>Pseudoscourfieldiales</taxon>
        <taxon>Pycnococcaceae</taxon>
        <taxon>Pycnococcus</taxon>
    </lineage>
</organism>
<name>A0A830HTL7_9CHLO</name>
<evidence type="ECO:0000256" key="6">
    <source>
        <dbReference type="RuleBase" id="RU367126"/>
    </source>
</evidence>
<keyword evidence="6" id="KW-0539">Nucleus</keyword>
<proteinExistence type="inferred from homology"/>
<dbReference type="Pfam" id="PF16275">
    <property type="entry name" value="SF1-HH"/>
    <property type="match status" value="1"/>
</dbReference>
<dbReference type="OrthoDB" id="10021397at2759"/>
<dbReference type="Pfam" id="PF22675">
    <property type="entry name" value="KH-I_KHDC4-BBP"/>
    <property type="match status" value="1"/>
</dbReference>
<comment type="caution">
    <text evidence="9">The sequence shown here is derived from an EMBL/GenBank/DDBJ whole genome shotgun (WGS) entry which is preliminary data.</text>
</comment>
<keyword evidence="6" id="KW-0508">mRNA splicing</keyword>
<comment type="function">
    <text evidence="6">Necessary for the splicing of pre-mRNA. Has a role in the recognition of the branch site (5'-UACUAAC-3'), the pyrimidine tract and the 3'-splice site at the 3'-end of introns.</text>
</comment>
<keyword evidence="10" id="KW-1185">Reference proteome</keyword>
<keyword evidence="3 6" id="KW-0862">Zinc</keyword>
<keyword evidence="4 5" id="KW-0694">RNA-binding</keyword>
<reference evidence="9" key="1">
    <citation type="submission" date="2020-10" db="EMBL/GenBank/DDBJ databases">
        <title>Unveiling of a novel bifunctional photoreceptor, Dualchrome1, isolated from a cosmopolitan green alga.</title>
        <authorList>
            <person name="Suzuki S."/>
            <person name="Kawachi M."/>
        </authorList>
    </citation>
    <scope>NUCLEOTIDE SEQUENCE</scope>
    <source>
        <strain evidence="9">NIES 2893</strain>
    </source>
</reference>
<evidence type="ECO:0000256" key="7">
    <source>
        <dbReference type="SAM" id="MobiDB-lite"/>
    </source>
</evidence>
<feature type="region of interest" description="Disordered" evidence="7">
    <location>
        <begin position="341"/>
        <end position="363"/>
    </location>
</feature>
<sequence>MEPPSLAFVGASSGSDPPGHVRVGRPLVREPLNGRKRWRPLVSEDDCAAPPAPVHHLAHAFGSACPHMLARQSLLDDVQKMLAAGKVYVPPEHERSPSPEPTYDALGQRTNPRDVRARDKLVQKRQRLIAELVRCSPPSNPYKPPADYKAEKLYKRVFVPIREYPGFNFIGLILGPRGNTQKRLERESGCKIAVRGKGSLKEGMKSAAALRSSATGQADPSEHEDLHVLITGDDAKSVRIAAELVEKLLDPGEAGFSEFKTAQLRELAVINGTVRDENQNDVGNQLTVTEMTREDAAAAAGAYQLPDHIKERVEAQYARDVARNNPETAERMDEEFNTFMEELGGSTLPAGPPPGGYPPPPKR</sequence>
<dbReference type="PROSITE" id="PS50084">
    <property type="entry name" value="KH_TYPE_1"/>
    <property type="match status" value="1"/>
</dbReference>
<dbReference type="InterPro" id="IPR047086">
    <property type="entry name" value="SF1-HH_sf"/>
</dbReference>
<keyword evidence="6" id="KW-0507">mRNA processing</keyword>
<comment type="subcellular location">
    <subcellularLocation>
        <location evidence="6">Nucleus</location>
    </subcellularLocation>
</comment>
<dbReference type="GO" id="GO:0045131">
    <property type="term" value="F:pre-mRNA branch point binding"/>
    <property type="evidence" value="ECO:0007669"/>
    <property type="project" value="UniProtKB-UniRule"/>
</dbReference>
<dbReference type="AlphaFoldDB" id="A0A830HTL7"/>
<keyword evidence="1 6" id="KW-0479">Metal-binding</keyword>
<dbReference type="SUPFAM" id="SSF54791">
    <property type="entry name" value="Eukaryotic type KH-domain (KH-domain type I)"/>
    <property type="match status" value="1"/>
</dbReference>
<dbReference type="Gene3D" id="3.30.1370.10">
    <property type="entry name" value="K Homology domain, type 1"/>
    <property type="match status" value="1"/>
</dbReference>
<dbReference type="EMBL" id="BNJQ01000020">
    <property type="protein sequence ID" value="GHP08279.1"/>
    <property type="molecule type" value="Genomic_DNA"/>
</dbReference>
<evidence type="ECO:0000313" key="9">
    <source>
        <dbReference type="EMBL" id="GHP08279.1"/>
    </source>
</evidence>
<gene>
    <name evidence="9" type="ORF">PPROV_000702000</name>
</gene>
<dbReference type="InterPro" id="IPR055256">
    <property type="entry name" value="KH_1_KHDC4/BBP-like"/>
</dbReference>
<dbReference type="InterPro" id="IPR004087">
    <property type="entry name" value="KH_dom"/>
</dbReference>
<evidence type="ECO:0000256" key="3">
    <source>
        <dbReference type="ARBA" id="ARBA00022833"/>
    </source>
</evidence>
<accession>A0A830HTL7</accession>
<keyword evidence="2 6" id="KW-0863">Zinc-finger</keyword>
<evidence type="ECO:0000259" key="8">
    <source>
        <dbReference type="SMART" id="SM00322"/>
    </source>
</evidence>
<dbReference type="Gene3D" id="6.10.140.1790">
    <property type="match status" value="1"/>
</dbReference>
<keyword evidence="6" id="KW-0747">Spliceosome</keyword>
<evidence type="ECO:0000313" key="10">
    <source>
        <dbReference type="Proteomes" id="UP000660262"/>
    </source>
</evidence>
<evidence type="ECO:0000256" key="5">
    <source>
        <dbReference type="PROSITE-ProRule" id="PRU00117"/>
    </source>
</evidence>
<dbReference type="GO" id="GO:0048024">
    <property type="term" value="P:regulation of mRNA splicing, via spliceosome"/>
    <property type="evidence" value="ECO:0007669"/>
    <property type="project" value="TreeGrafter"/>
</dbReference>
<dbReference type="CDD" id="cd02395">
    <property type="entry name" value="KH-I_BBP"/>
    <property type="match status" value="1"/>
</dbReference>
<protein>
    <recommendedName>
        <fullName evidence="6">Branchpoint-bridging protein</fullName>
    </recommendedName>
</protein>
<dbReference type="GO" id="GO:0008270">
    <property type="term" value="F:zinc ion binding"/>
    <property type="evidence" value="ECO:0007669"/>
    <property type="project" value="UniProtKB-UniRule"/>
</dbReference>
<dbReference type="InterPro" id="IPR036612">
    <property type="entry name" value="KH_dom_type_1_sf"/>
</dbReference>
<dbReference type="Proteomes" id="UP000660262">
    <property type="component" value="Unassembled WGS sequence"/>
</dbReference>
<dbReference type="GO" id="GO:0005681">
    <property type="term" value="C:spliceosomal complex"/>
    <property type="evidence" value="ECO:0007669"/>
    <property type="project" value="UniProtKB-KW"/>
</dbReference>
<dbReference type="PANTHER" id="PTHR11208:SF45">
    <property type="entry name" value="SPLICING FACTOR 1"/>
    <property type="match status" value="1"/>
</dbReference>